<evidence type="ECO:0000313" key="4">
    <source>
        <dbReference type="WBParaSite" id="L893_g616.t1"/>
    </source>
</evidence>
<keyword evidence="2" id="KW-1133">Transmembrane helix</keyword>
<name>A0A1I8AIL0_9BILA</name>
<feature type="transmembrane region" description="Helical" evidence="2">
    <location>
        <begin position="20"/>
        <end position="39"/>
    </location>
</feature>
<sequence>MTDRCFWQRHVAEMFRLLGLLRVTLIIRIIVDAIISFVADYQIRRGLFELLQIGGHNRVADSKNRVSRGSSEQNSSARPSTRSAAEIAVDQRSQSVKTIF</sequence>
<evidence type="ECO:0000256" key="2">
    <source>
        <dbReference type="SAM" id="Phobius"/>
    </source>
</evidence>
<keyword evidence="2" id="KW-0812">Transmembrane</keyword>
<protein>
    <submittedName>
        <fullName evidence="4">Secreted protein</fullName>
    </submittedName>
</protein>
<organism evidence="3 4">
    <name type="scientific">Steinernema glaseri</name>
    <dbReference type="NCBI Taxonomy" id="37863"/>
    <lineage>
        <taxon>Eukaryota</taxon>
        <taxon>Metazoa</taxon>
        <taxon>Ecdysozoa</taxon>
        <taxon>Nematoda</taxon>
        <taxon>Chromadorea</taxon>
        <taxon>Rhabditida</taxon>
        <taxon>Tylenchina</taxon>
        <taxon>Panagrolaimomorpha</taxon>
        <taxon>Strongyloidoidea</taxon>
        <taxon>Steinernematidae</taxon>
        <taxon>Steinernema</taxon>
    </lineage>
</organism>
<evidence type="ECO:0000313" key="3">
    <source>
        <dbReference type="Proteomes" id="UP000095287"/>
    </source>
</evidence>
<feature type="compositionally biased region" description="Polar residues" evidence="1">
    <location>
        <begin position="67"/>
        <end position="83"/>
    </location>
</feature>
<feature type="compositionally biased region" description="Polar residues" evidence="1">
    <location>
        <begin position="91"/>
        <end position="100"/>
    </location>
</feature>
<dbReference type="Proteomes" id="UP000095287">
    <property type="component" value="Unplaced"/>
</dbReference>
<keyword evidence="2" id="KW-0472">Membrane</keyword>
<proteinExistence type="predicted"/>
<evidence type="ECO:0000256" key="1">
    <source>
        <dbReference type="SAM" id="MobiDB-lite"/>
    </source>
</evidence>
<dbReference type="AlphaFoldDB" id="A0A1I8AIL0"/>
<reference evidence="4" key="1">
    <citation type="submission" date="2016-11" db="UniProtKB">
        <authorList>
            <consortium name="WormBaseParasite"/>
        </authorList>
    </citation>
    <scope>IDENTIFICATION</scope>
</reference>
<accession>A0A1I8AIL0</accession>
<keyword evidence="3" id="KW-1185">Reference proteome</keyword>
<dbReference type="WBParaSite" id="L893_g616.t1">
    <property type="protein sequence ID" value="L893_g616.t1"/>
    <property type="gene ID" value="L893_g616"/>
</dbReference>
<feature type="region of interest" description="Disordered" evidence="1">
    <location>
        <begin position="61"/>
        <end position="100"/>
    </location>
</feature>